<dbReference type="AlphaFoldDB" id="A0A9P5PRA3"/>
<dbReference type="OrthoDB" id="415532at2759"/>
<dbReference type="EMBL" id="JADNRY010000083">
    <property type="protein sequence ID" value="KAF9066685.1"/>
    <property type="molecule type" value="Genomic_DNA"/>
</dbReference>
<keyword evidence="3" id="KW-1185">Reference proteome</keyword>
<organism evidence="2 3">
    <name type="scientific">Rhodocollybia butyracea</name>
    <dbReference type="NCBI Taxonomy" id="206335"/>
    <lineage>
        <taxon>Eukaryota</taxon>
        <taxon>Fungi</taxon>
        <taxon>Dikarya</taxon>
        <taxon>Basidiomycota</taxon>
        <taxon>Agaricomycotina</taxon>
        <taxon>Agaricomycetes</taxon>
        <taxon>Agaricomycetidae</taxon>
        <taxon>Agaricales</taxon>
        <taxon>Marasmiineae</taxon>
        <taxon>Omphalotaceae</taxon>
        <taxon>Rhodocollybia</taxon>
    </lineage>
</organism>
<dbReference type="PANTHER" id="PTHR33119:SF1">
    <property type="entry name" value="FE2OG DIOXYGENASE DOMAIN-CONTAINING PROTEIN"/>
    <property type="match status" value="1"/>
</dbReference>
<feature type="domain" description="DUF4246" evidence="1">
    <location>
        <begin position="7"/>
        <end position="97"/>
    </location>
</feature>
<evidence type="ECO:0000313" key="3">
    <source>
        <dbReference type="Proteomes" id="UP000772434"/>
    </source>
</evidence>
<dbReference type="InterPro" id="IPR025340">
    <property type="entry name" value="DUF4246"/>
</dbReference>
<dbReference type="PANTHER" id="PTHR33119">
    <property type="entry name" value="IFI3P"/>
    <property type="match status" value="1"/>
</dbReference>
<accession>A0A9P5PRA3</accession>
<name>A0A9P5PRA3_9AGAR</name>
<evidence type="ECO:0000259" key="1">
    <source>
        <dbReference type="Pfam" id="PF14033"/>
    </source>
</evidence>
<evidence type="ECO:0000313" key="2">
    <source>
        <dbReference type="EMBL" id="KAF9066685.1"/>
    </source>
</evidence>
<sequence>MDALAAREPRDFHPGSFGKIQNLIHPSLYTYIARITQSHRYQASSLRKGQQLQYPTLCSAQHPIPTTPNAHKTQYPQNMSSKYAWIPSVFRISPDGTNAHDTC</sequence>
<dbReference type="Proteomes" id="UP000772434">
    <property type="component" value="Unassembled WGS sequence"/>
</dbReference>
<reference evidence="2" key="1">
    <citation type="submission" date="2020-11" db="EMBL/GenBank/DDBJ databases">
        <authorList>
            <consortium name="DOE Joint Genome Institute"/>
            <person name="Ahrendt S."/>
            <person name="Riley R."/>
            <person name="Andreopoulos W."/>
            <person name="Labutti K."/>
            <person name="Pangilinan J."/>
            <person name="Ruiz-Duenas F.J."/>
            <person name="Barrasa J.M."/>
            <person name="Sanchez-Garcia M."/>
            <person name="Camarero S."/>
            <person name="Miyauchi S."/>
            <person name="Serrano A."/>
            <person name="Linde D."/>
            <person name="Babiker R."/>
            <person name="Drula E."/>
            <person name="Ayuso-Fernandez I."/>
            <person name="Pacheco R."/>
            <person name="Padilla G."/>
            <person name="Ferreira P."/>
            <person name="Barriuso J."/>
            <person name="Kellner H."/>
            <person name="Castanera R."/>
            <person name="Alfaro M."/>
            <person name="Ramirez L."/>
            <person name="Pisabarro A.G."/>
            <person name="Kuo A."/>
            <person name="Tritt A."/>
            <person name="Lipzen A."/>
            <person name="He G."/>
            <person name="Yan M."/>
            <person name="Ng V."/>
            <person name="Cullen D."/>
            <person name="Martin F."/>
            <person name="Rosso M.-N."/>
            <person name="Henrissat B."/>
            <person name="Hibbett D."/>
            <person name="Martinez A.T."/>
            <person name="Grigoriev I.V."/>
        </authorList>
    </citation>
    <scope>NUCLEOTIDE SEQUENCE</scope>
    <source>
        <strain evidence="2">AH 40177</strain>
    </source>
</reference>
<protein>
    <recommendedName>
        <fullName evidence="1">DUF4246 domain-containing protein</fullName>
    </recommendedName>
</protein>
<dbReference type="Pfam" id="PF14033">
    <property type="entry name" value="DUF4246"/>
    <property type="match status" value="1"/>
</dbReference>
<proteinExistence type="predicted"/>
<comment type="caution">
    <text evidence="2">The sequence shown here is derived from an EMBL/GenBank/DDBJ whole genome shotgun (WGS) entry which is preliminary data.</text>
</comment>
<dbReference type="InterPro" id="IPR049192">
    <property type="entry name" value="DUF4246_C"/>
</dbReference>
<gene>
    <name evidence="2" type="ORF">BDP27DRAFT_992189</name>
</gene>